<dbReference type="EMBL" id="QPKB01000007">
    <property type="protein sequence ID" value="RWR88653.1"/>
    <property type="molecule type" value="Genomic_DNA"/>
</dbReference>
<dbReference type="InterPro" id="IPR045012">
    <property type="entry name" value="NLP"/>
</dbReference>
<accession>A0A3S3NXM7</accession>
<dbReference type="AlphaFoldDB" id="A0A3S3NXM7"/>
<dbReference type="PANTHER" id="PTHR32002">
    <property type="entry name" value="PROTEIN NLP8"/>
    <property type="match status" value="1"/>
</dbReference>
<feature type="region of interest" description="Disordered" evidence="1">
    <location>
        <begin position="1"/>
        <end position="23"/>
    </location>
</feature>
<organism evidence="3 4">
    <name type="scientific">Cinnamomum micranthum f. kanehirae</name>
    <dbReference type="NCBI Taxonomy" id="337451"/>
    <lineage>
        <taxon>Eukaryota</taxon>
        <taxon>Viridiplantae</taxon>
        <taxon>Streptophyta</taxon>
        <taxon>Embryophyta</taxon>
        <taxon>Tracheophyta</taxon>
        <taxon>Spermatophyta</taxon>
        <taxon>Magnoliopsida</taxon>
        <taxon>Magnoliidae</taxon>
        <taxon>Laurales</taxon>
        <taxon>Lauraceae</taxon>
        <taxon>Cinnamomum</taxon>
    </lineage>
</organism>
<reference evidence="3 4" key="1">
    <citation type="journal article" date="2019" name="Nat. Plants">
        <title>Stout camphor tree genome fills gaps in understanding of flowering plant genome evolution.</title>
        <authorList>
            <person name="Chaw S.M."/>
            <person name="Liu Y.C."/>
            <person name="Wu Y.W."/>
            <person name="Wang H.Y."/>
            <person name="Lin C.I."/>
            <person name="Wu C.S."/>
            <person name="Ke H.M."/>
            <person name="Chang L.Y."/>
            <person name="Hsu C.Y."/>
            <person name="Yang H.T."/>
            <person name="Sudianto E."/>
            <person name="Hsu M.H."/>
            <person name="Wu K.P."/>
            <person name="Wang L.N."/>
            <person name="Leebens-Mack J.H."/>
            <person name="Tsai I.J."/>
        </authorList>
    </citation>
    <scope>NUCLEOTIDE SEQUENCE [LARGE SCALE GENOMIC DNA]</scope>
    <source>
        <strain evidence="4">cv. Chaw 1501</strain>
        <tissue evidence="3">Young leaves</tissue>
    </source>
</reference>
<protein>
    <submittedName>
        <fullName evidence="3">Protein NLP6</fullName>
    </submittedName>
</protein>
<evidence type="ECO:0000313" key="3">
    <source>
        <dbReference type="EMBL" id="RWR88653.1"/>
    </source>
</evidence>
<dbReference type="STRING" id="337451.A0A3S3NXM7"/>
<evidence type="ECO:0000256" key="1">
    <source>
        <dbReference type="SAM" id="MobiDB-lite"/>
    </source>
</evidence>
<feature type="domain" description="NLP1-9 GAF" evidence="2">
    <location>
        <begin position="41"/>
        <end position="143"/>
    </location>
</feature>
<evidence type="ECO:0000259" key="2">
    <source>
        <dbReference type="Pfam" id="PF22922"/>
    </source>
</evidence>
<dbReference type="Proteomes" id="UP000283530">
    <property type="component" value="Unassembled WGS sequence"/>
</dbReference>
<dbReference type="OrthoDB" id="6270329at2759"/>
<keyword evidence="4" id="KW-1185">Reference proteome</keyword>
<dbReference type="PANTHER" id="PTHR32002:SF35">
    <property type="entry name" value="PROTEIN NLP6"/>
    <property type="match status" value="1"/>
</dbReference>
<dbReference type="Pfam" id="PF22922">
    <property type="entry name" value="GAF_NLP"/>
    <property type="match status" value="1"/>
</dbReference>
<dbReference type="GO" id="GO:0003700">
    <property type="term" value="F:DNA-binding transcription factor activity"/>
    <property type="evidence" value="ECO:0007669"/>
    <property type="project" value="InterPro"/>
</dbReference>
<dbReference type="InterPro" id="IPR055081">
    <property type="entry name" value="NLP1-9_GAF"/>
</dbReference>
<evidence type="ECO:0000313" key="4">
    <source>
        <dbReference type="Proteomes" id="UP000283530"/>
    </source>
</evidence>
<name>A0A3S3NXM7_9MAGN</name>
<proteinExistence type="predicted"/>
<comment type="caution">
    <text evidence="3">The sequence shown here is derived from an EMBL/GenBank/DDBJ whole genome shotgun (WGS) entry which is preliminary data.</text>
</comment>
<sequence>MQEPQQNQQAVQNQARAPQQQHQQQVVNLKSSEILDHPSMQICNAGRQAALAEILEILTVVCETHKLPLAQTWVPCRHRSVLAYGGGSKKSCTSFDGSCMGQVCMSTTDVASYVVDAHMWGFRDACVEHHLQKGQGVAGQPLHYASHVSHVTSPNSESQSIP</sequence>
<gene>
    <name evidence="3" type="ORF">CKAN_01768600</name>
</gene>